<dbReference type="SMART" id="SM00850">
    <property type="entry name" value="LytTR"/>
    <property type="match status" value="1"/>
</dbReference>
<gene>
    <name evidence="2" type="ORF">FH603_5579</name>
</gene>
<keyword evidence="3" id="KW-1185">Reference proteome</keyword>
<dbReference type="Gene3D" id="2.40.50.1020">
    <property type="entry name" value="LytTr DNA-binding domain"/>
    <property type="match status" value="1"/>
</dbReference>
<protein>
    <submittedName>
        <fullName evidence="2">DNA-binding LytR/AlgR family response regulator</fullName>
    </submittedName>
</protein>
<dbReference type="EMBL" id="VFIA01000075">
    <property type="protein sequence ID" value="MBC3795047.1"/>
    <property type="molecule type" value="Genomic_DNA"/>
</dbReference>
<evidence type="ECO:0000313" key="3">
    <source>
        <dbReference type="Proteomes" id="UP000700732"/>
    </source>
</evidence>
<dbReference type="RefSeq" id="WP_186742159.1">
    <property type="nucleotide sequence ID" value="NZ_VFIA01000075.1"/>
</dbReference>
<reference evidence="2 3" key="1">
    <citation type="submission" date="2019-06" db="EMBL/GenBank/DDBJ databases">
        <title>Spirosoma utsteinense sp. nov. isolated from Antarctic ice-free soils.</title>
        <authorList>
            <person name="Tahon G."/>
        </authorList>
    </citation>
    <scope>NUCLEOTIDE SEQUENCE [LARGE SCALE GENOMIC DNA]</scope>
    <source>
        <strain evidence="2 3">LMG 31447</strain>
    </source>
</reference>
<accession>A0ABR6WET8</accession>
<dbReference type="InterPro" id="IPR007492">
    <property type="entry name" value="LytTR_DNA-bd_dom"/>
</dbReference>
<comment type="caution">
    <text evidence="2">The sequence shown here is derived from an EMBL/GenBank/DDBJ whole genome shotgun (WGS) entry which is preliminary data.</text>
</comment>
<feature type="domain" description="HTH LytTR-type" evidence="1">
    <location>
        <begin position="28"/>
        <end position="123"/>
    </location>
</feature>
<sequence>METIHNTADLRRCSRQLVHHALNSPGFPKRREVKLSQVVYLEGVGNYVCFHLLDDAKLMVAYTLASYESLPGFMRIHKKHIVNVMHISSLDVRSRGEALVHLTNDVQLIIARRQMGMVVAQLNSKVETPS</sequence>
<organism evidence="2 3">
    <name type="scientific">Spirosoma utsteinense</name>
    <dbReference type="NCBI Taxonomy" id="2585773"/>
    <lineage>
        <taxon>Bacteria</taxon>
        <taxon>Pseudomonadati</taxon>
        <taxon>Bacteroidota</taxon>
        <taxon>Cytophagia</taxon>
        <taxon>Cytophagales</taxon>
        <taxon>Cytophagaceae</taxon>
        <taxon>Spirosoma</taxon>
    </lineage>
</organism>
<name>A0ABR6WET8_9BACT</name>
<dbReference type="PANTHER" id="PTHR37299:SF1">
    <property type="entry name" value="STAGE 0 SPORULATION PROTEIN A HOMOLOG"/>
    <property type="match status" value="1"/>
</dbReference>
<dbReference type="Proteomes" id="UP000700732">
    <property type="component" value="Unassembled WGS sequence"/>
</dbReference>
<dbReference type="Pfam" id="PF04397">
    <property type="entry name" value="LytTR"/>
    <property type="match status" value="1"/>
</dbReference>
<keyword evidence="2" id="KW-0238">DNA-binding</keyword>
<evidence type="ECO:0000313" key="2">
    <source>
        <dbReference type="EMBL" id="MBC3795047.1"/>
    </source>
</evidence>
<dbReference type="GO" id="GO:0003677">
    <property type="term" value="F:DNA binding"/>
    <property type="evidence" value="ECO:0007669"/>
    <property type="project" value="UniProtKB-KW"/>
</dbReference>
<dbReference type="PANTHER" id="PTHR37299">
    <property type="entry name" value="TRANSCRIPTIONAL REGULATOR-RELATED"/>
    <property type="match status" value="1"/>
</dbReference>
<evidence type="ECO:0000259" key="1">
    <source>
        <dbReference type="SMART" id="SM00850"/>
    </source>
</evidence>
<dbReference type="InterPro" id="IPR046947">
    <property type="entry name" value="LytR-like"/>
</dbReference>
<proteinExistence type="predicted"/>